<evidence type="ECO:0000256" key="2">
    <source>
        <dbReference type="ARBA" id="ARBA00023163"/>
    </source>
</evidence>
<sequence>MSNEGHRTLMRTDRILDYVARCDEPPTLSALARSIDAPVSSTQDLVRELCVLGYLTMTGKRYALGLRPHMLGMIAGSATASGVDHAELVRLSEVARAPIGIAALVGHEIYYLDHAGPRAPDHIQIVADDHRPRPTLRTAAGRLLLARADEPVRERILSGLRGNDPEGAAQFQRELPTIRRDRLARSDGLADPDIAAIAVPTVQATAAFVLFARRAPRRGRVPALESAARRLQNELGR</sequence>
<dbReference type="EMBL" id="JAPWIJ010000006">
    <property type="protein sequence ID" value="MCZ4519900.1"/>
    <property type="molecule type" value="Genomic_DNA"/>
</dbReference>
<evidence type="ECO:0000256" key="1">
    <source>
        <dbReference type="ARBA" id="ARBA00023015"/>
    </source>
</evidence>
<dbReference type="Gene3D" id="3.30.450.40">
    <property type="match status" value="1"/>
</dbReference>
<gene>
    <name evidence="4" type="ORF">O4220_15405</name>
</gene>
<protein>
    <submittedName>
        <fullName evidence="4">Helix-turn-helix domain-containing protein</fullName>
    </submittedName>
</protein>
<dbReference type="Proteomes" id="UP001081071">
    <property type="component" value="Unassembled WGS sequence"/>
</dbReference>
<dbReference type="Gene3D" id="1.10.10.10">
    <property type="entry name" value="Winged helix-like DNA-binding domain superfamily/Winged helix DNA-binding domain"/>
    <property type="match status" value="1"/>
</dbReference>
<comment type="caution">
    <text evidence="4">The sequence shown here is derived from an EMBL/GenBank/DDBJ whole genome shotgun (WGS) entry which is preliminary data.</text>
</comment>
<keyword evidence="5" id="KW-1185">Reference proteome</keyword>
<dbReference type="RefSeq" id="WP_269605673.1">
    <property type="nucleotide sequence ID" value="NZ_JAPWIJ010000006.1"/>
</dbReference>
<evidence type="ECO:0000313" key="5">
    <source>
        <dbReference type="Proteomes" id="UP001081071"/>
    </source>
</evidence>
<dbReference type="Pfam" id="PF09339">
    <property type="entry name" value="HTH_IclR"/>
    <property type="match status" value="1"/>
</dbReference>
<organism evidence="4 5">
    <name type="scientific">Rhodococcus ruber</name>
    <dbReference type="NCBI Taxonomy" id="1830"/>
    <lineage>
        <taxon>Bacteria</taxon>
        <taxon>Bacillati</taxon>
        <taxon>Actinomycetota</taxon>
        <taxon>Actinomycetes</taxon>
        <taxon>Mycobacteriales</taxon>
        <taxon>Nocardiaceae</taxon>
        <taxon>Rhodococcus</taxon>
    </lineage>
</organism>
<keyword evidence="1" id="KW-0805">Transcription regulation</keyword>
<evidence type="ECO:0000313" key="4">
    <source>
        <dbReference type="EMBL" id="MCZ4519900.1"/>
    </source>
</evidence>
<dbReference type="InterPro" id="IPR036388">
    <property type="entry name" value="WH-like_DNA-bd_sf"/>
</dbReference>
<reference evidence="4" key="1">
    <citation type="submission" date="2022-12" db="EMBL/GenBank/DDBJ databases">
        <authorList>
            <person name="Krivoruchko A.V."/>
            <person name="Elkin A."/>
        </authorList>
    </citation>
    <scope>NUCLEOTIDE SEQUENCE</scope>
    <source>
        <strain evidence="4">IEGM 1391</strain>
    </source>
</reference>
<feature type="domain" description="HTH iclR-type" evidence="3">
    <location>
        <begin position="9"/>
        <end position="56"/>
    </location>
</feature>
<evidence type="ECO:0000259" key="3">
    <source>
        <dbReference type="Pfam" id="PF09339"/>
    </source>
</evidence>
<proteinExistence type="predicted"/>
<keyword evidence="2" id="KW-0804">Transcription</keyword>
<dbReference type="PANTHER" id="PTHR30136:SF34">
    <property type="entry name" value="TRANSCRIPTIONAL REGULATOR"/>
    <property type="match status" value="1"/>
</dbReference>
<dbReference type="SUPFAM" id="SSF46785">
    <property type="entry name" value="Winged helix' DNA-binding domain"/>
    <property type="match status" value="1"/>
</dbReference>
<dbReference type="SUPFAM" id="SSF55781">
    <property type="entry name" value="GAF domain-like"/>
    <property type="match status" value="1"/>
</dbReference>
<accession>A0ABT4MFY4</accession>
<dbReference type="InterPro" id="IPR050707">
    <property type="entry name" value="HTH_MetabolicPath_Reg"/>
</dbReference>
<dbReference type="InterPro" id="IPR005471">
    <property type="entry name" value="Tscrpt_reg_IclR_N"/>
</dbReference>
<dbReference type="PANTHER" id="PTHR30136">
    <property type="entry name" value="HELIX-TURN-HELIX TRANSCRIPTIONAL REGULATOR, ICLR FAMILY"/>
    <property type="match status" value="1"/>
</dbReference>
<dbReference type="InterPro" id="IPR029016">
    <property type="entry name" value="GAF-like_dom_sf"/>
</dbReference>
<name>A0ABT4MFY4_9NOCA</name>
<dbReference type="InterPro" id="IPR036390">
    <property type="entry name" value="WH_DNA-bd_sf"/>
</dbReference>